<keyword evidence="6 8" id="KW-1133">Transmembrane helix</keyword>
<dbReference type="PANTHER" id="PTHR34979:SF1">
    <property type="entry name" value="INNER MEMBRANE PROTEIN YGAZ"/>
    <property type="match status" value="1"/>
</dbReference>
<feature type="transmembrane region" description="Helical" evidence="8">
    <location>
        <begin position="181"/>
        <end position="210"/>
    </location>
</feature>
<evidence type="ECO:0000256" key="4">
    <source>
        <dbReference type="ARBA" id="ARBA00022475"/>
    </source>
</evidence>
<accession>A0ABX7YTU6</accession>
<organism evidence="9 10">
    <name type="scientific">Shewanella yunxiaonensis</name>
    <dbReference type="NCBI Taxonomy" id="2829809"/>
    <lineage>
        <taxon>Bacteria</taxon>
        <taxon>Pseudomonadati</taxon>
        <taxon>Pseudomonadota</taxon>
        <taxon>Gammaproteobacteria</taxon>
        <taxon>Alteromonadales</taxon>
        <taxon>Shewanellaceae</taxon>
        <taxon>Shewanella</taxon>
    </lineage>
</organism>
<dbReference type="Proteomes" id="UP000679575">
    <property type="component" value="Chromosome"/>
</dbReference>
<dbReference type="InterPro" id="IPR011606">
    <property type="entry name" value="Brnchd-chn_aa_trnsp_permease"/>
</dbReference>
<feature type="transmembrane region" description="Helical" evidence="8">
    <location>
        <begin position="222"/>
        <end position="241"/>
    </location>
</feature>
<dbReference type="PANTHER" id="PTHR34979">
    <property type="entry name" value="INNER MEMBRANE PROTEIN YGAZ"/>
    <property type="match status" value="1"/>
</dbReference>
<keyword evidence="3" id="KW-0813">Transport</keyword>
<evidence type="ECO:0000256" key="8">
    <source>
        <dbReference type="SAM" id="Phobius"/>
    </source>
</evidence>
<evidence type="ECO:0000256" key="1">
    <source>
        <dbReference type="ARBA" id="ARBA00004651"/>
    </source>
</evidence>
<gene>
    <name evidence="9" type="ORF">KDN34_16730</name>
</gene>
<evidence type="ECO:0000256" key="7">
    <source>
        <dbReference type="ARBA" id="ARBA00023136"/>
    </source>
</evidence>
<comment type="similarity">
    <text evidence="2">Belongs to the AzlC family.</text>
</comment>
<evidence type="ECO:0000256" key="6">
    <source>
        <dbReference type="ARBA" id="ARBA00022989"/>
    </source>
</evidence>
<feature type="transmembrane region" description="Helical" evidence="8">
    <location>
        <begin position="82"/>
        <end position="104"/>
    </location>
</feature>
<evidence type="ECO:0000313" key="10">
    <source>
        <dbReference type="Proteomes" id="UP000679575"/>
    </source>
</evidence>
<reference evidence="9 10" key="1">
    <citation type="submission" date="2021-04" db="EMBL/GenBank/DDBJ databases">
        <title>Novel species identification of genus Shewanella.</title>
        <authorList>
            <person name="Liu G."/>
        </authorList>
    </citation>
    <scope>NUCLEOTIDE SEQUENCE [LARGE SCALE GENOMIC DNA]</scope>
    <source>
        <strain evidence="9 10">FJAT-54481</strain>
    </source>
</reference>
<comment type="subcellular location">
    <subcellularLocation>
        <location evidence="1">Cell membrane</location>
        <topology evidence="1">Multi-pass membrane protein</topology>
    </subcellularLocation>
</comment>
<keyword evidence="4" id="KW-1003">Cell membrane</keyword>
<evidence type="ECO:0000313" key="9">
    <source>
        <dbReference type="EMBL" id="QUN05795.1"/>
    </source>
</evidence>
<sequence length="249" mass="26705">MNNISSHNNHPSAYSLKGQRAQLIKGAIDIIPLCLAVLPWGILAGSMAIQSGLDVWQSLGMSAIIFAGAAQLVTLSMLISGANVFSIIITIFFLTSQHFIYGLTLREFVTQLKLKYRLPIGFLLTDELFALSVPKVREQALTVSYLIGAGLTFYLFWVLVSGVGIWLAASVPDLAKYHLDFSIIATFITIVVPMIKNLSTLAGGLFSLLLSAVLTLAQVEGAIVIAGIGGMAFAVTVAHWLPKPAEESV</sequence>
<keyword evidence="5 8" id="KW-0812">Transmembrane</keyword>
<protein>
    <submittedName>
        <fullName evidence="9">AzlC family ABC transporter permease</fullName>
    </submittedName>
</protein>
<dbReference type="Pfam" id="PF03591">
    <property type="entry name" value="AzlC"/>
    <property type="match status" value="1"/>
</dbReference>
<evidence type="ECO:0000256" key="2">
    <source>
        <dbReference type="ARBA" id="ARBA00010735"/>
    </source>
</evidence>
<dbReference type="RefSeq" id="WP_212594821.1">
    <property type="nucleotide sequence ID" value="NZ_CP073587.1"/>
</dbReference>
<feature type="transmembrane region" description="Helical" evidence="8">
    <location>
        <begin position="145"/>
        <end position="169"/>
    </location>
</feature>
<proteinExistence type="inferred from homology"/>
<evidence type="ECO:0000256" key="3">
    <source>
        <dbReference type="ARBA" id="ARBA00022448"/>
    </source>
</evidence>
<evidence type="ECO:0000256" key="5">
    <source>
        <dbReference type="ARBA" id="ARBA00022692"/>
    </source>
</evidence>
<keyword evidence="7 8" id="KW-0472">Membrane</keyword>
<dbReference type="EMBL" id="CP073587">
    <property type="protein sequence ID" value="QUN05795.1"/>
    <property type="molecule type" value="Genomic_DNA"/>
</dbReference>
<name>A0ABX7YTU6_9GAMM</name>
<feature type="transmembrane region" description="Helical" evidence="8">
    <location>
        <begin position="27"/>
        <end position="49"/>
    </location>
</feature>
<keyword evidence="10" id="KW-1185">Reference proteome</keyword>